<accession>A0A7R8ZTW4</accession>
<dbReference type="EMBL" id="OB663696">
    <property type="protein sequence ID" value="CAD7231619.1"/>
    <property type="molecule type" value="Genomic_DNA"/>
</dbReference>
<organism evidence="1">
    <name type="scientific">Cyprideis torosa</name>
    <dbReference type="NCBI Taxonomy" id="163714"/>
    <lineage>
        <taxon>Eukaryota</taxon>
        <taxon>Metazoa</taxon>
        <taxon>Ecdysozoa</taxon>
        <taxon>Arthropoda</taxon>
        <taxon>Crustacea</taxon>
        <taxon>Oligostraca</taxon>
        <taxon>Ostracoda</taxon>
        <taxon>Podocopa</taxon>
        <taxon>Podocopida</taxon>
        <taxon>Cytherocopina</taxon>
        <taxon>Cytheroidea</taxon>
        <taxon>Cytherideidae</taxon>
        <taxon>Cyprideis</taxon>
    </lineage>
</organism>
<reference evidence="1" key="1">
    <citation type="submission" date="2020-11" db="EMBL/GenBank/DDBJ databases">
        <authorList>
            <person name="Tran Van P."/>
        </authorList>
    </citation>
    <scope>NUCLEOTIDE SEQUENCE</scope>
</reference>
<dbReference type="InterPro" id="IPR003609">
    <property type="entry name" value="Pan_app"/>
</dbReference>
<dbReference type="Pfam" id="PF14295">
    <property type="entry name" value="PAN_4"/>
    <property type="match status" value="3"/>
</dbReference>
<sequence>MFVLLLLVPAVSVSACNFGDNNWALGCDFPGNDFKNLQIPGEQCGQACVDDARCTHFTWNTYKRGTCWLKEGQASDIVCNNDRSFVCGQIVHKNCKPNFGDQNWAFQCDFPGNDIRNVKVEASECGQACSDDARCTHFAWNKYDGCWLKDTKKLFTDAVCTRNPSDICGCVRDCEEAGETFKHCKPEFGDKSWALRCEFPGEGFKTVQVPASGCGPTCLWDTRCTHFSWTSANNGSCVLKSGRIAFSDAICTKDFDTVCGCERNCSRDNSLQKLAWNQEFKKSEDGLDIEILLDFGNGPKLYRIGYYQNDIPQAPCMTPGTKIQGQCRFLRHCVLEGFHADFDEFLQHARVCEDGYVS</sequence>
<protein>
    <submittedName>
        <fullName evidence="1">Uncharacterized protein</fullName>
    </submittedName>
</protein>
<proteinExistence type="predicted"/>
<gene>
    <name evidence="1" type="ORF">CTOB1V02_LOCUS9466</name>
</gene>
<name>A0A7R8ZTW4_9CRUS</name>
<dbReference type="Gene3D" id="3.50.4.10">
    <property type="entry name" value="Hepatocyte Growth Factor"/>
    <property type="match status" value="2"/>
</dbReference>
<evidence type="ECO:0000313" key="1">
    <source>
        <dbReference type="EMBL" id="CAD7231619.1"/>
    </source>
</evidence>
<dbReference type="OrthoDB" id="7215686at2759"/>
<dbReference type="AlphaFoldDB" id="A0A7R8ZTW4"/>